<protein>
    <submittedName>
        <fullName evidence="2">Uncharacterized protein</fullName>
    </submittedName>
</protein>
<accession>A0A4C1TMR3</accession>
<keyword evidence="3" id="KW-1185">Reference proteome</keyword>
<dbReference type="Proteomes" id="UP000299102">
    <property type="component" value="Unassembled WGS sequence"/>
</dbReference>
<sequence length="269" mass="29512">MTPDPRGVVGRRCAAALVHPGRAAGDLRLMKQMPRSTLIPQQVVHYCKKYAFTQRVRGAPAGVNAPPRLPPRDRLANRSRGGCDSCRAYTRTNGSARGDSFVSLYHEPHSTDVFSRRRRRTTLTQIVSQISGTTFELVKPVINSGTRWSFIMENSGAKFLVTKVRDLNRASAEIERSDYADATSPRAEQSNHHYVTIMNTGRSLRLLAAGVASREIEAGVKCHVGGSRPRRRDGRRARCDTASPSPWPISSGNCPRGVPFVRAMAAACG</sequence>
<name>A0A4C1TMR3_EUMVA</name>
<evidence type="ECO:0000256" key="1">
    <source>
        <dbReference type="SAM" id="MobiDB-lite"/>
    </source>
</evidence>
<comment type="caution">
    <text evidence="2">The sequence shown here is derived from an EMBL/GenBank/DDBJ whole genome shotgun (WGS) entry which is preliminary data.</text>
</comment>
<feature type="region of interest" description="Disordered" evidence="1">
    <location>
        <begin position="225"/>
        <end position="244"/>
    </location>
</feature>
<evidence type="ECO:0000313" key="3">
    <source>
        <dbReference type="Proteomes" id="UP000299102"/>
    </source>
</evidence>
<organism evidence="2 3">
    <name type="scientific">Eumeta variegata</name>
    <name type="common">Bagworm moth</name>
    <name type="synonym">Eumeta japonica</name>
    <dbReference type="NCBI Taxonomy" id="151549"/>
    <lineage>
        <taxon>Eukaryota</taxon>
        <taxon>Metazoa</taxon>
        <taxon>Ecdysozoa</taxon>
        <taxon>Arthropoda</taxon>
        <taxon>Hexapoda</taxon>
        <taxon>Insecta</taxon>
        <taxon>Pterygota</taxon>
        <taxon>Neoptera</taxon>
        <taxon>Endopterygota</taxon>
        <taxon>Lepidoptera</taxon>
        <taxon>Glossata</taxon>
        <taxon>Ditrysia</taxon>
        <taxon>Tineoidea</taxon>
        <taxon>Psychidae</taxon>
        <taxon>Oiketicinae</taxon>
        <taxon>Eumeta</taxon>
    </lineage>
</organism>
<gene>
    <name evidence="2" type="ORF">EVAR_6612_1</name>
</gene>
<dbReference type="AlphaFoldDB" id="A0A4C1TMR3"/>
<dbReference type="EMBL" id="BGZK01000068">
    <property type="protein sequence ID" value="GBP14960.1"/>
    <property type="molecule type" value="Genomic_DNA"/>
</dbReference>
<evidence type="ECO:0000313" key="2">
    <source>
        <dbReference type="EMBL" id="GBP14960.1"/>
    </source>
</evidence>
<reference evidence="2 3" key="1">
    <citation type="journal article" date="2019" name="Commun. Biol.">
        <title>The bagworm genome reveals a unique fibroin gene that provides high tensile strength.</title>
        <authorList>
            <person name="Kono N."/>
            <person name="Nakamura H."/>
            <person name="Ohtoshi R."/>
            <person name="Tomita M."/>
            <person name="Numata K."/>
            <person name="Arakawa K."/>
        </authorList>
    </citation>
    <scope>NUCLEOTIDE SEQUENCE [LARGE SCALE GENOMIC DNA]</scope>
</reference>
<proteinExistence type="predicted"/>